<comment type="caution">
    <text evidence="2">The sequence shown here is derived from an EMBL/GenBank/DDBJ whole genome shotgun (WGS) entry which is preliminary data.</text>
</comment>
<dbReference type="Proteomes" id="UP001488805">
    <property type="component" value="Unassembled WGS sequence"/>
</dbReference>
<reference evidence="2 3" key="1">
    <citation type="journal article" date="2024" name="Genome Biol. Evol.">
        <title>Chromosome-level genome assembly of the viviparous eelpout Zoarces viviparus.</title>
        <authorList>
            <person name="Fuhrmann N."/>
            <person name="Brasseur M.V."/>
            <person name="Bakowski C.E."/>
            <person name="Podsiadlowski L."/>
            <person name="Prost S."/>
            <person name="Krehenwinkel H."/>
            <person name="Mayer C."/>
        </authorList>
    </citation>
    <scope>NUCLEOTIDE SEQUENCE [LARGE SCALE GENOMIC DNA]</scope>
    <source>
        <strain evidence="2">NO-MEL_2022_Ind0_liver</strain>
    </source>
</reference>
<feature type="region of interest" description="Disordered" evidence="1">
    <location>
        <begin position="29"/>
        <end position="48"/>
    </location>
</feature>
<sequence>MDERKQQPQIIVFTLWLCQRSEQRGLRYPLGTTRSIPPPAETPKHDSKEFQFASDSLEGADVYITKWRGETLLLLQDHLLLDHSI</sequence>
<proteinExistence type="predicted"/>
<accession>A0AAW1ELY7</accession>
<evidence type="ECO:0000256" key="1">
    <source>
        <dbReference type="SAM" id="MobiDB-lite"/>
    </source>
</evidence>
<evidence type="ECO:0000313" key="3">
    <source>
        <dbReference type="Proteomes" id="UP001488805"/>
    </source>
</evidence>
<gene>
    <name evidence="2" type="ORF">VZT92_019609</name>
</gene>
<protein>
    <submittedName>
        <fullName evidence="2">Uncharacterized protein</fullName>
    </submittedName>
</protein>
<name>A0AAW1ELY7_ZOAVI</name>
<keyword evidence="3" id="KW-1185">Reference proteome</keyword>
<dbReference type="EMBL" id="JBCEZU010000221">
    <property type="protein sequence ID" value="KAK9523201.1"/>
    <property type="molecule type" value="Genomic_DNA"/>
</dbReference>
<evidence type="ECO:0000313" key="2">
    <source>
        <dbReference type="EMBL" id="KAK9523201.1"/>
    </source>
</evidence>
<dbReference type="AlphaFoldDB" id="A0AAW1ELY7"/>
<organism evidence="2 3">
    <name type="scientific">Zoarces viviparus</name>
    <name type="common">Viviparous eelpout</name>
    <name type="synonym">Blennius viviparus</name>
    <dbReference type="NCBI Taxonomy" id="48416"/>
    <lineage>
        <taxon>Eukaryota</taxon>
        <taxon>Metazoa</taxon>
        <taxon>Chordata</taxon>
        <taxon>Craniata</taxon>
        <taxon>Vertebrata</taxon>
        <taxon>Euteleostomi</taxon>
        <taxon>Actinopterygii</taxon>
        <taxon>Neopterygii</taxon>
        <taxon>Teleostei</taxon>
        <taxon>Neoteleostei</taxon>
        <taxon>Acanthomorphata</taxon>
        <taxon>Eupercaria</taxon>
        <taxon>Perciformes</taxon>
        <taxon>Cottioidei</taxon>
        <taxon>Zoarcales</taxon>
        <taxon>Zoarcidae</taxon>
        <taxon>Zoarcinae</taxon>
        <taxon>Zoarces</taxon>
    </lineage>
</organism>